<accession>A0A9P6VEI0</accession>
<comment type="caution">
    <text evidence="2">The sequence shown here is derived from an EMBL/GenBank/DDBJ whole genome shotgun (WGS) entry which is preliminary data.</text>
</comment>
<dbReference type="InterPro" id="IPR022190">
    <property type="entry name" value="DUF3716"/>
</dbReference>
<feature type="compositionally biased region" description="Basic and acidic residues" evidence="1">
    <location>
        <begin position="314"/>
        <end position="330"/>
    </location>
</feature>
<feature type="compositionally biased region" description="Low complexity" evidence="1">
    <location>
        <begin position="23"/>
        <end position="34"/>
    </location>
</feature>
<feature type="compositionally biased region" description="Polar residues" evidence="1">
    <location>
        <begin position="172"/>
        <end position="181"/>
    </location>
</feature>
<sequence>MAKGKGNHDDSLKKGAEGEDLTPAPSSNSPAKSPSIERTRRPARTSSQRRSDGGFNDTLDPLRALPELRPMPWYTGKELPDEKATESSRVQTRGACLLASRGNVNDPPCNHCISGVGRFSVCVSLDDWFHGACATCQLATRGNLCSLRTNQDSTAETTTFGTDTSTSRRLRNSTNQSQSESAPARTSLEAPSEQTHGAARPCDEYKSQFGVKRKRESLQGTSVYRPYVSPYAPLDAPNRLTSSLPNTPITASTPNMIIPASIARDHAAYNNYIRQRETQQNGTASQPHRQAPSTSGFKTVNGNGYRSSSGAIESSRDIDQAREMDRDRTESMSPSAQLLDRPLRSPSPVRPVIDTIETNPRMTMTTRGSRKKAAINGSTTQLNLSKALKSRDAPLIDTLPRRRQKQIYGLIGGLQGGIRSSQQQAESMQKQLDLLQAALGIDAEDEKDVSMAG</sequence>
<name>A0A9P6VEI0_9HELO</name>
<feature type="compositionally biased region" description="Basic and acidic residues" evidence="1">
    <location>
        <begin position="1"/>
        <end position="17"/>
    </location>
</feature>
<keyword evidence="3" id="KW-1185">Reference proteome</keyword>
<protein>
    <submittedName>
        <fullName evidence="2">Uncharacterized protein</fullName>
    </submittedName>
</protein>
<reference evidence="2" key="1">
    <citation type="submission" date="2019-07" db="EMBL/GenBank/DDBJ databases">
        <title>Hyphodiscus hymeniophilus genome sequencing and assembly.</title>
        <authorList>
            <person name="Kramer G."/>
            <person name="Nodwell J."/>
        </authorList>
    </citation>
    <scope>NUCLEOTIDE SEQUENCE</scope>
    <source>
        <strain evidence="2">ATCC 34498</strain>
    </source>
</reference>
<evidence type="ECO:0000313" key="3">
    <source>
        <dbReference type="Proteomes" id="UP000785200"/>
    </source>
</evidence>
<feature type="compositionally biased region" description="Low complexity" evidence="1">
    <location>
        <begin position="153"/>
        <end position="167"/>
    </location>
</feature>
<feature type="compositionally biased region" description="Polar residues" evidence="1">
    <location>
        <begin position="278"/>
        <end position="312"/>
    </location>
</feature>
<evidence type="ECO:0000313" key="2">
    <source>
        <dbReference type="EMBL" id="KAG0646403.1"/>
    </source>
</evidence>
<dbReference type="Pfam" id="PF12511">
    <property type="entry name" value="DUF3716"/>
    <property type="match status" value="1"/>
</dbReference>
<feature type="region of interest" description="Disordered" evidence="1">
    <location>
        <begin position="277"/>
        <end position="353"/>
    </location>
</feature>
<feature type="compositionally biased region" description="Low complexity" evidence="1">
    <location>
        <begin position="338"/>
        <end position="352"/>
    </location>
</feature>
<feature type="region of interest" description="Disordered" evidence="1">
    <location>
        <begin position="1"/>
        <end position="89"/>
    </location>
</feature>
<dbReference type="Proteomes" id="UP000785200">
    <property type="component" value="Unassembled WGS sequence"/>
</dbReference>
<evidence type="ECO:0000256" key="1">
    <source>
        <dbReference type="SAM" id="MobiDB-lite"/>
    </source>
</evidence>
<dbReference type="AlphaFoldDB" id="A0A9P6VEI0"/>
<dbReference type="EMBL" id="VNKQ01000015">
    <property type="protein sequence ID" value="KAG0646403.1"/>
    <property type="molecule type" value="Genomic_DNA"/>
</dbReference>
<gene>
    <name evidence="2" type="ORF">D0Z07_7646</name>
</gene>
<feature type="region of interest" description="Disordered" evidence="1">
    <location>
        <begin position="152"/>
        <end position="208"/>
    </location>
</feature>
<organism evidence="2 3">
    <name type="scientific">Hyphodiscus hymeniophilus</name>
    <dbReference type="NCBI Taxonomy" id="353542"/>
    <lineage>
        <taxon>Eukaryota</taxon>
        <taxon>Fungi</taxon>
        <taxon>Dikarya</taxon>
        <taxon>Ascomycota</taxon>
        <taxon>Pezizomycotina</taxon>
        <taxon>Leotiomycetes</taxon>
        <taxon>Helotiales</taxon>
        <taxon>Hyphodiscaceae</taxon>
        <taxon>Hyphodiscus</taxon>
    </lineage>
</organism>
<dbReference type="OrthoDB" id="3536438at2759"/>
<proteinExistence type="predicted"/>